<protein>
    <submittedName>
        <fullName evidence="1">Uncharacterized protein</fullName>
    </submittedName>
</protein>
<sequence>MSTSEAPQTSTPTLSAEEIGKRFLNLLKGLKSRDDLSLERVQEVTGVALKRVSYPKENLESYFHVQPLEGGWSYSLDFILESASLKRGVSLSFEHGKDGFSEMSAVCDLDFEHYDKALKEIGFVVSPVYGEIGQLQSWRYTKFAEGGIGGDIDLSIIPQNVVAGSPGRICVKSIGTLN</sequence>
<dbReference type="AlphaFoldDB" id="A0A2S7EX40"/>
<evidence type="ECO:0000313" key="2">
    <source>
        <dbReference type="Proteomes" id="UP000238261"/>
    </source>
</evidence>
<evidence type="ECO:0000313" key="1">
    <source>
        <dbReference type="EMBL" id="PPU97715.1"/>
    </source>
</evidence>
<dbReference type="RefSeq" id="WP_104558472.1">
    <property type="nucleotide sequence ID" value="NZ_CP043476.1"/>
</dbReference>
<accession>A0A2S7EX40</accession>
<name>A0A2S7EX40_9XANT</name>
<organism evidence="1 2">
    <name type="scientific">Xanthomonas hyacinthi</name>
    <dbReference type="NCBI Taxonomy" id="56455"/>
    <lineage>
        <taxon>Bacteria</taxon>
        <taxon>Pseudomonadati</taxon>
        <taxon>Pseudomonadota</taxon>
        <taxon>Gammaproteobacteria</taxon>
        <taxon>Lysobacterales</taxon>
        <taxon>Lysobacteraceae</taxon>
        <taxon>Xanthomonas</taxon>
    </lineage>
</organism>
<proteinExistence type="predicted"/>
<dbReference type="OrthoDB" id="9012352at2"/>
<dbReference type="EMBL" id="MDEG01000007">
    <property type="protein sequence ID" value="PPU97715.1"/>
    <property type="molecule type" value="Genomic_DNA"/>
</dbReference>
<gene>
    <name evidence="1" type="ORF">XhyaCFBP1156_10205</name>
</gene>
<keyword evidence="2" id="KW-1185">Reference proteome</keyword>
<dbReference type="Proteomes" id="UP000238261">
    <property type="component" value="Unassembled WGS sequence"/>
</dbReference>
<comment type="caution">
    <text evidence="1">The sequence shown here is derived from an EMBL/GenBank/DDBJ whole genome shotgun (WGS) entry which is preliminary data.</text>
</comment>
<reference evidence="2" key="1">
    <citation type="submission" date="2016-08" db="EMBL/GenBank/DDBJ databases">
        <authorList>
            <person name="Merda D."/>
            <person name="Briand M."/>
            <person name="Taghouti G."/>
            <person name="Carrere S."/>
            <person name="Gouzy J."/>
            <person name="Portier P."/>
            <person name="Jacques M.-A."/>
            <person name="Fischer-Le Saux M."/>
        </authorList>
    </citation>
    <scope>NUCLEOTIDE SEQUENCE [LARGE SCALE GENOMIC DNA]</scope>
    <source>
        <strain evidence="2">CFBP1156</strain>
    </source>
</reference>